<organism evidence="1 2">
    <name type="scientific">Hyaloscypha variabilis (strain UAMH 11265 / GT02V1 / F)</name>
    <name type="common">Meliniomyces variabilis</name>
    <dbReference type="NCBI Taxonomy" id="1149755"/>
    <lineage>
        <taxon>Eukaryota</taxon>
        <taxon>Fungi</taxon>
        <taxon>Dikarya</taxon>
        <taxon>Ascomycota</taxon>
        <taxon>Pezizomycotina</taxon>
        <taxon>Leotiomycetes</taxon>
        <taxon>Helotiales</taxon>
        <taxon>Hyaloscyphaceae</taxon>
        <taxon>Hyaloscypha</taxon>
        <taxon>Hyaloscypha variabilis</taxon>
    </lineage>
</organism>
<dbReference type="EMBL" id="KZ613955">
    <property type="protein sequence ID" value="PMD33756.1"/>
    <property type="molecule type" value="Genomic_DNA"/>
</dbReference>
<dbReference type="AlphaFoldDB" id="A0A2J6R5F2"/>
<evidence type="ECO:0000313" key="1">
    <source>
        <dbReference type="EMBL" id="PMD33756.1"/>
    </source>
</evidence>
<accession>A0A2J6R5F2</accession>
<sequence length="152" mass="16851">MGVYRRSLWDMLVTPSIVNSGNTTAPVENWNLGEVGKRGAGLLRLFGVLCPIFNAGELLVLEGLELEARDSLRRESLGYSSKFQPDGYFEVGVVAEDQLVVGGRAFLVGLMGETGWLAVFKRLRALPTKPKGNRGSLAWHIKSLIEKRVNYW</sequence>
<name>A0A2J6R5F2_HYAVF</name>
<keyword evidence="2" id="KW-1185">Reference proteome</keyword>
<protein>
    <submittedName>
        <fullName evidence="1">Uncharacterized protein</fullName>
    </submittedName>
</protein>
<evidence type="ECO:0000313" key="2">
    <source>
        <dbReference type="Proteomes" id="UP000235786"/>
    </source>
</evidence>
<proteinExistence type="predicted"/>
<gene>
    <name evidence="1" type="ORF">L207DRAFT_589315</name>
</gene>
<dbReference type="Proteomes" id="UP000235786">
    <property type="component" value="Unassembled WGS sequence"/>
</dbReference>
<reference evidence="1 2" key="1">
    <citation type="submission" date="2016-04" db="EMBL/GenBank/DDBJ databases">
        <title>A degradative enzymes factory behind the ericoid mycorrhizal symbiosis.</title>
        <authorList>
            <consortium name="DOE Joint Genome Institute"/>
            <person name="Martino E."/>
            <person name="Morin E."/>
            <person name="Grelet G."/>
            <person name="Kuo A."/>
            <person name="Kohler A."/>
            <person name="Daghino S."/>
            <person name="Barry K."/>
            <person name="Choi C."/>
            <person name="Cichocki N."/>
            <person name="Clum A."/>
            <person name="Copeland A."/>
            <person name="Hainaut M."/>
            <person name="Haridas S."/>
            <person name="Labutti K."/>
            <person name="Lindquist E."/>
            <person name="Lipzen A."/>
            <person name="Khouja H.-R."/>
            <person name="Murat C."/>
            <person name="Ohm R."/>
            <person name="Olson A."/>
            <person name="Spatafora J."/>
            <person name="Veneault-Fourrey C."/>
            <person name="Henrissat B."/>
            <person name="Grigoriev I."/>
            <person name="Martin F."/>
            <person name="Perotto S."/>
        </authorList>
    </citation>
    <scope>NUCLEOTIDE SEQUENCE [LARGE SCALE GENOMIC DNA]</scope>
    <source>
        <strain evidence="1 2">F</strain>
    </source>
</reference>